<name>L8FQW9_PSED2</name>
<dbReference type="Pfam" id="PF03151">
    <property type="entry name" value="TPT"/>
    <property type="match status" value="1"/>
</dbReference>
<evidence type="ECO:0000313" key="12">
    <source>
        <dbReference type="Proteomes" id="UP000011064"/>
    </source>
</evidence>
<dbReference type="InterPro" id="IPR004853">
    <property type="entry name" value="Sugar_P_trans_dom"/>
</dbReference>
<keyword evidence="12" id="KW-1185">Reference proteome</keyword>
<evidence type="ECO:0000256" key="2">
    <source>
        <dbReference type="ARBA" id="ARBA00004477"/>
    </source>
</evidence>
<keyword evidence="7 9" id="KW-0472">Membrane</keyword>
<dbReference type="PANTHER" id="PTHR11132">
    <property type="entry name" value="SOLUTE CARRIER FAMILY 35"/>
    <property type="match status" value="1"/>
</dbReference>
<accession>L8FQW9</accession>
<reference evidence="12" key="1">
    <citation type="submission" date="2010-09" db="EMBL/GenBank/DDBJ databases">
        <title>The genome sequence of Geomyces destructans 20631-21.</title>
        <authorList>
            <consortium name="The Broad Institute Genome Sequencing Platform"/>
            <person name="Cuomo C.A."/>
            <person name="Blehert D.S."/>
            <person name="Lorch J.M."/>
            <person name="Young S.K."/>
            <person name="Zeng Q."/>
            <person name="Gargeya S."/>
            <person name="Fitzgerald M."/>
            <person name="Haas B."/>
            <person name="Abouelleil A."/>
            <person name="Alvarado L."/>
            <person name="Arachchi H.M."/>
            <person name="Berlin A."/>
            <person name="Brown A."/>
            <person name="Chapman S.B."/>
            <person name="Chen Z."/>
            <person name="Dunbar C."/>
            <person name="Freedman E."/>
            <person name="Gearin G."/>
            <person name="Gellesch M."/>
            <person name="Goldberg J."/>
            <person name="Griggs A."/>
            <person name="Gujja S."/>
            <person name="Heiman D."/>
            <person name="Howarth C."/>
            <person name="Larson L."/>
            <person name="Lui A."/>
            <person name="MacDonald P.J.P."/>
            <person name="Montmayeur A."/>
            <person name="Murphy C."/>
            <person name="Neiman D."/>
            <person name="Pearson M."/>
            <person name="Priest M."/>
            <person name="Roberts A."/>
            <person name="Saif S."/>
            <person name="Shea T."/>
            <person name="Shenoy N."/>
            <person name="Sisk P."/>
            <person name="Stolte C."/>
            <person name="Sykes S."/>
            <person name="Wortman J."/>
            <person name="Nusbaum C."/>
            <person name="Birren B."/>
        </authorList>
    </citation>
    <scope>NUCLEOTIDE SEQUENCE [LARGE SCALE GENOMIC DNA]</scope>
    <source>
        <strain evidence="12">ATCC MYA-4855 / 20631-21</strain>
    </source>
</reference>
<dbReference type="HOGENOM" id="CLU_022332_4_1_1"/>
<evidence type="ECO:0000256" key="9">
    <source>
        <dbReference type="SAM" id="Phobius"/>
    </source>
</evidence>
<feature type="compositionally biased region" description="Basic and acidic residues" evidence="8">
    <location>
        <begin position="129"/>
        <end position="139"/>
    </location>
</feature>
<evidence type="ECO:0000259" key="10">
    <source>
        <dbReference type="Pfam" id="PF03151"/>
    </source>
</evidence>
<dbReference type="GO" id="GO:0005789">
    <property type="term" value="C:endoplasmic reticulum membrane"/>
    <property type="evidence" value="ECO:0007669"/>
    <property type="project" value="UniProtKB-SubCell"/>
</dbReference>
<dbReference type="EMBL" id="GL573313">
    <property type="protein sequence ID" value="ELR03375.1"/>
    <property type="molecule type" value="Genomic_DNA"/>
</dbReference>
<evidence type="ECO:0000256" key="4">
    <source>
        <dbReference type="ARBA" id="ARBA00011182"/>
    </source>
</evidence>
<dbReference type="OrthoDB" id="18894at2759"/>
<feature type="transmembrane region" description="Helical" evidence="9">
    <location>
        <begin position="380"/>
        <end position="405"/>
    </location>
</feature>
<feature type="transmembrane region" description="Helical" evidence="9">
    <location>
        <begin position="234"/>
        <end position="259"/>
    </location>
</feature>
<comment type="function">
    <text evidence="1">Involved in the import of GDP-mannose from the cytoplasm into the Golgi lumen.</text>
</comment>
<feature type="transmembrane region" description="Helical" evidence="9">
    <location>
        <begin position="202"/>
        <end position="222"/>
    </location>
</feature>
<evidence type="ECO:0000256" key="5">
    <source>
        <dbReference type="ARBA" id="ARBA00022692"/>
    </source>
</evidence>
<comment type="subunit">
    <text evidence="4">Homooligomer.</text>
</comment>
<evidence type="ECO:0000256" key="3">
    <source>
        <dbReference type="ARBA" id="ARBA00010425"/>
    </source>
</evidence>
<evidence type="ECO:0000256" key="7">
    <source>
        <dbReference type="ARBA" id="ARBA00023136"/>
    </source>
</evidence>
<feature type="compositionally biased region" description="Basic and acidic residues" evidence="8">
    <location>
        <begin position="48"/>
        <end position="61"/>
    </location>
</feature>
<proteinExistence type="inferred from homology"/>
<dbReference type="FunCoup" id="L8FQW9">
    <property type="interactions" value="676"/>
</dbReference>
<feature type="transmembrane region" description="Helical" evidence="9">
    <location>
        <begin position="327"/>
        <end position="348"/>
    </location>
</feature>
<feature type="transmembrane region" description="Helical" evidence="9">
    <location>
        <begin position="355"/>
        <end position="374"/>
    </location>
</feature>
<feature type="transmembrane region" description="Helical" evidence="9">
    <location>
        <begin position="509"/>
        <end position="531"/>
    </location>
</feature>
<feature type="region of interest" description="Disordered" evidence="8">
    <location>
        <begin position="557"/>
        <end position="584"/>
    </location>
</feature>
<feature type="compositionally biased region" description="Acidic residues" evidence="8">
    <location>
        <begin position="146"/>
        <end position="158"/>
    </location>
</feature>
<evidence type="ECO:0000256" key="8">
    <source>
        <dbReference type="SAM" id="MobiDB-lite"/>
    </source>
</evidence>
<comment type="subcellular location">
    <subcellularLocation>
        <location evidence="2">Endoplasmic reticulum membrane</location>
        <topology evidence="2">Multi-pass membrane protein</topology>
    </subcellularLocation>
</comment>
<dbReference type="STRING" id="658429.L8FQW9"/>
<dbReference type="VEuPathDB" id="FungiDB:GMDG_06116"/>
<feature type="domain" description="Sugar phosphate transporter" evidence="10">
    <location>
        <begin position="206"/>
        <end position="529"/>
    </location>
</feature>
<feature type="transmembrane region" description="Helical" evidence="9">
    <location>
        <begin position="417"/>
        <end position="435"/>
    </location>
</feature>
<keyword evidence="5 9" id="KW-0812">Transmembrane</keyword>
<dbReference type="AlphaFoldDB" id="L8FQW9"/>
<dbReference type="InParanoid" id="L8FQW9"/>
<protein>
    <recommendedName>
        <fullName evidence="10">Sugar phosphate transporter domain-containing protein</fullName>
    </recommendedName>
</protein>
<dbReference type="Proteomes" id="UP000011064">
    <property type="component" value="Unassembled WGS sequence"/>
</dbReference>
<keyword evidence="6 9" id="KW-1133">Transmembrane helix</keyword>
<feature type="compositionally biased region" description="Low complexity" evidence="8">
    <location>
        <begin position="14"/>
        <end position="26"/>
    </location>
</feature>
<dbReference type="InterPro" id="IPR050186">
    <property type="entry name" value="TPT_transporter"/>
</dbReference>
<sequence length="632" mass="69878">MDVNTNQFKLESLPSTSTPAPTARPTIPYAQFPRPTLHDPDASFDAPDPDHFDYDYDDHSDASAASSSTLRRGSFAAMDSTTTSQHRRRRSTLTSLQPPNARGQRSTRIRDGLTEELSWSQEEEPWLQDESKSNSDEAGVHGNNSSDDDNNLQDDEETGLTGTSRRQKRRRRNTLLDQRVAKESEITKEERKEADQNVIKDMAINGLFILLWYIFSLSISIYNKWMFSGEHLNFKFPLFTTCMHMLVQFSLASLVLYLFPRFRPRADSLAHPDSVYTPEEQRRRDLDAAEHKPLMTNWFYFTRLGPCGLSTGLDIGLGNMSLQFISLTFYTMCKSSALAFVLIFAFLFRLETPSVKLIAIIATMTIGVVMMVAGEVDFSPIGFTLVISAAFFSGFRWAVTQILLLRNPATSNPFASIFYLAPIMFISLLAIAIPVEGPSALFAGLKILIESKGPVLGLTILLAPGAIAFCMTASEFALLQRTSVVTLSIAGIFKEVVTILAAGRVFSDIMTPVNLGGLAITIAAIAGYNYVKIMKMRHDALAATHLANLGVGGRHEPLSADDEEDDGAYGMGQRQGGRRRRARDFLRRDRGRTDVCVAPSWIEKDAVLGAAEKGGGGGVGFFVGMYVYCILE</sequence>
<feature type="region of interest" description="Disordered" evidence="8">
    <location>
        <begin position="1"/>
        <end position="174"/>
    </location>
</feature>
<evidence type="ECO:0000313" key="11">
    <source>
        <dbReference type="EMBL" id="ELR03375.1"/>
    </source>
</evidence>
<organism evidence="11 12">
    <name type="scientific">Pseudogymnoascus destructans (strain ATCC MYA-4855 / 20631-21)</name>
    <name type="common">Bat white-nose syndrome fungus</name>
    <name type="synonym">Geomyces destructans</name>
    <dbReference type="NCBI Taxonomy" id="658429"/>
    <lineage>
        <taxon>Eukaryota</taxon>
        <taxon>Fungi</taxon>
        <taxon>Dikarya</taxon>
        <taxon>Ascomycota</taxon>
        <taxon>Pezizomycotina</taxon>
        <taxon>Leotiomycetes</taxon>
        <taxon>Thelebolales</taxon>
        <taxon>Thelebolaceae</taxon>
        <taxon>Pseudogymnoascus</taxon>
    </lineage>
</organism>
<evidence type="ECO:0000256" key="1">
    <source>
        <dbReference type="ARBA" id="ARBA00003420"/>
    </source>
</evidence>
<feature type="transmembrane region" description="Helical" evidence="9">
    <location>
        <begin position="455"/>
        <end position="477"/>
    </location>
</feature>
<comment type="similarity">
    <text evidence="3">Belongs to the TPT transporter family. SLC35D subfamily.</text>
</comment>
<feature type="transmembrane region" description="Helical" evidence="9">
    <location>
        <begin position="484"/>
        <end position="503"/>
    </location>
</feature>
<evidence type="ECO:0000256" key="6">
    <source>
        <dbReference type="ARBA" id="ARBA00022989"/>
    </source>
</evidence>
<gene>
    <name evidence="11" type="ORF">GMDG_06116</name>
</gene>